<proteinExistence type="predicted"/>
<reference evidence="2" key="1">
    <citation type="submission" date="2020-02" db="EMBL/GenBank/DDBJ databases">
        <authorList>
            <person name="Meier V. D."/>
        </authorList>
    </citation>
    <scope>NUCLEOTIDE SEQUENCE</scope>
    <source>
        <strain evidence="2">AVDCRST_MAG71</strain>
    </source>
</reference>
<dbReference type="AlphaFoldDB" id="A0A6J4LUW6"/>
<protein>
    <submittedName>
        <fullName evidence="2">Uncharacterized protein</fullName>
    </submittedName>
</protein>
<evidence type="ECO:0000256" key="1">
    <source>
        <dbReference type="SAM" id="MobiDB-lite"/>
    </source>
</evidence>
<feature type="non-terminal residue" evidence="2">
    <location>
        <position position="62"/>
    </location>
</feature>
<sequence>WQVISTAGTTVSAALSPASQRRQSRHTAQIRKHATSATTRHMARRDRARRRATMNGWGGCWS</sequence>
<feature type="compositionally biased region" description="Basic residues" evidence="1">
    <location>
        <begin position="22"/>
        <end position="34"/>
    </location>
</feature>
<feature type="region of interest" description="Disordered" evidence="1">
    <location>
        <begin position="1"/>
        <end position="62"/>
    </location>
</feature>
<organism evidence="2">
    <name type="scientific">uncultured Lysobacter sp</name>
    <dbReference type="NCBI Taxonomy" id="271060"/>
    <lineage>
        <taxon>Bacteria</taxon>
        <taxon>Pseudomonadati</taxon>
        <taxon>Pseudomonadota</taxon>
        <taxon>Gammaproteobacteria</taxon>
        <taxon>Lysobacterales</taxon>
        <taxon>Lysobacteraceae</taxon>
        <taxon>Lysobacter</taxon>
        <taxon>environmental samples</taxon>
    </lineage>
</organism>
<name>A0A6J4LUW6_9GAMM</name>
<evidence type="ECO:0000313" key="2">
    <source>
        <dbReference type="EMBL" id="CAA9342271.1"/>
    </source>
</evidence>
<gene>
    <name evidence="2" type="ORF">AVDCRST_MAG71-2308</name>
</gene>
<accession>A0A6J4LUW6</accession>
<feature type="compositionally biased region" description="Polar residues" evidence="1">
    <location>
        <begin position="1"/>
        <end position="21"/>
    </location>
</feature>
<feature type="non-terminal residue" evidence="2">
    <location>
        <position position="1"/>
    </location>
</feature>
<feature type="compositionally biased region" description="Basic residues" evidence="1">
    <location>
        <begin position="41"/>
        <end position="52"/>
    </location>
</feature>
<dbReference type="EMBL" id="CADCUA010000532">
    <property type="protein sequence ID" value="CAA9342271.1"/>
    <property type="molecule type" value="Genomic_DNA"/>
</dbReference>